<keyword evidence="2" id="KW-1185">Reference proteome</keyword>
<gene>
    <name evidence="1" type="ORF">MENTE1834_LOCUS9497</name>
</gene>
<organism evidence="1 2">
    <name type="scientific">Meloidogyne enterolobii</name>
    <name type="common">Root-knot nematode worm</name>
    <name type="synonym">Meloidogyne mayaguensis</name>
    <dbReference type="NCBI Taxonomy" id="390850"/>
    <lineage>
        <taxon>Eukaryota</taxon>
        <taxon>Metazoa</taxon>
        <taxon>Ecdysozoa</taxon>
        <taxon>Nematoda</taxon>
        <taxon>Chromadorea</taxon>
        <taxon>Rhabditida</taxon>
        <taxon>Tylenchina</taxon>
        <taxon>Tylenchomorpha</taxon>
        <taxon>Tylenchoidea</taxon>
        <taxon>Meloidogynidae</taxon>
        <taxon>Meloidogyninae</taxon>
        <taxon>Meloidogyne</taxon>
    </lineage>
</organism>
<comment type="caution">
    <text evidence="1">The sequence shown here is derived from an EMBL/GenBank/DDBJ whole genome shotgun (WGS) entry which is preliminary data.</text>
</comment>
<sequence length="50" mass="5936">MMIRKLEKTTLMTKKASQNMFHYFKDNPSPNYSSIIFILNMLLAFLTFIC</sequence>
<proteinExistence type="predicted"/>
<accession>A0ACB0YAS1</accession>
<name>A0ACB0YAS1_MELEN</name>
<dbReference type="Proteomes" id="UP001497535">
    <property type="component" value="Unassembled WGS sequence"/>
</dbReference>
<reference evidence="1" key="1">
    <citation type="submission" date="2023-11" db="EMBL/GenBank/DDBJ databases">
        <authorList>
            <person name="Poullet M."/>
        </authorList>
    </citation>
    <scope>NUCLEOTIDE SEQUENCE</scope>
    <source>
        <strain evidence="1">E1834</strain>
    </source>
</reference>
<protein>
    <submittedName>
        <fullName evidence="1">Uncharacterized protein</fullName>
    </submittedName>
</protein>
<evidence type="ECO:0000313" key="2">
    <source>
        <dbReference type="Proteomes" id="UP001497535"/>
    </source>
</evidence>
<evidence type="ECO:0000313" key="1">
    <source>
        <dbReference type="EMBL" id="CAK5038009.1"/>
    </source>
</evidence>
<dbReference type="EMBL" id="CAVMJV010000008">
    <property type="protein sequence ID" value="CAK5038009.1"/>
    <property type="molecule type" value="Genomic_DNA"/>
</dbReference>